<dbReference type="InterPro" id="IPR000917">
    <property type="entry name" value="Sulfatase_N"/>
</dbReference>
<evidence type="ECO:0000256" key="1">
    <source>
        <dbReference type="ARBA" id="ARBA00001913"/>
    </source>
</evidence>
<name>A0ABY3QYK1_9BRAD</name>
<dbReference type="InterPro" id="IPR024607">
    <property type="entry name" value="Sulfatase_CS"/>
</dbReference>
<keyword evidence="3" id="KW-0479">Metal-binding</keyword>
<evidence type="ECO:0000256" key="5">
    <source>
        <dbReference type="ARBA" id="ARBA00022801"/>
    </source>
</evidence>
<proteinExistence type="inferred from homology"/>
<keyword evidence="5" id="KW-0378">Hydrolase</keyword>
<comment type="similarity">
    <text evidence="2">Belongs to the sulfatase family.</text>
</comment>
<dbReference type="PANTHER" id="PTHR42693:SF42">
    <property type="entry name" value="ARYLSULFATASE G"/>
    <property type="match status" value="1"/>
</dbReference>
<dbReference type="Proteomes" id="UP001430990">
    <property type="component" value="Chromosome"/>
</dbReference>
<evidence type="ECO:0000313" key="9">
    <source>
        <dbReference type="Proteomes" id="UP001430990"/>
    </source>
</evidence>
<keyword evidence="9" id="KW-1185">Reference proteome</keyword>
<sequence>MPVVRFRLSDLKSTKASGASIAALVAGALGLAALTMSSVSFAQNIRGSATGPTTAKGYDHPDQFIHLKPVKPADNMYPVIAHSEQEQQARGKLADLERKTGKKPNLIVFLLDDVAWTDPGFNGGGIAVGNETPTMDKLANEGLNLTSAYSTPSCSPSRATIMTGQNPLHHGILRPPMYGEPGGLDGAITLPSILKKLGYVTRGAGKWHMGENRGSLPQNVGYDDYLGFLSVSDEYTEWRDQYFEPEIALSPSRFKMMEEAPFSHYEVHCTPTNTEQCENLKLIDLAYIKDLDKRWMDYSVDFIKQMKDSKQPFFLYHATRGCHFDNYPSDEWAGKSRARTVYSDCLVHMDYVLAQLVKALEDTGQLENTLILLTSDNGPECEIPPHGRTLFRGCKGSSWEGGVRVPTFAYWKGMIKPRRSEGLFDQADILPTFVSLAGKPGAQLAEFFPKTTYVDGVDQSGLLLADNGESARRERIYTLNQYFAMIRIDEFKYIWTAEIENGFFQKGDWGGFSGPIAVDTGGAVMVNLYTNPKEDVSTGLRHLPMGVPLAGAAASYIKDLVKYPPQFKIGVLNNNPPIYNLLPKVKDAIERFQQDQEEKYPRHQ</sequence>
<dbReference type="RefSeq" id="WP_231144572.1">
    <property type="nucleotide sequence ID" value="NZ_CP088100.1"/>
</dbReference>
<protein>
    <submittedName>
        <fullName evidence="8">Sulfatase-like hydrolase/transferase</fullName>
    </submittedName>
</protein>
<accession>A0ABY3QYK1</accession>
<dbReference type="SUPFAM" id="SSF53649">
    <property type="entry name" value="Alkaline phosphatase-like"/>
    <property type="match status" value="1"/>
</dbReference>
<dbReference type="PROSITE" id="PS00149">
    <property type="entry name" value="SULFATASE_2"/>
    <property type="match status" value="1"/>
</dbReference>
<evidence type="ECO:0000313" key="8">
    <source>
        <dbReference type="EMBL" id="UFW90162.1"/>
    </source>
</evidence>
<evidence type="ECO:0000256" key="4">
    <source>
        <dbReference type="ARBA" id="ARBA00022729"/>
    </source>
</evidence>
<keyword evidence="6" id="KW-0106">Calcium</keyword>
<dbReference type="InterPro" id="IPR050738">
    <property type="entry name" value="Sulfatase"/>
</dbReference>
<dbReference type="PANTHER" id="PTHR42693">
    <property type="entry name" value="ARYLSULFATASE FAMILY MEMBER"/>
    <property type="match status" value="1"/>
</dbReference>
<dbReference type="EMBL" id="CP088100">
    <property type="protein sequence ID" value="UFW90162.1"/>
    <property type="molecule type" value="Genomic_DNA"/>
</dbReference>
<dbReference type="Pfam" id="PF00884">
    <property type="entry name" value="Sulfatase"/>
    <property type="match status" value="1"/>
</dbReference>
<organism evidence="8 9">
    <name type="scientific">Bradyrhizobium barranii</name>
    <dbReference type="NCBI Taxonomy" id="2992140"/>
    <lineage>
        <taxon>Bacteria</taxon>
        <taxon>Pseudomonadati</taxon>
        <taxon>Pseudomonadota</taxon>
        <taxon>Alphaproteobacteria</taxon>
        <taxon>Hyphomicrobiales</taxon>
        <taxon>Nitrobacteraceae</taxon>
        <taxon>Bradyrhizobium</taxon>
    </lineage>
</organism>
<keyword evidence="4" id="KW-0732">Signal</keyword>
<evidence type="ECO:0000256" key="2">
    <source>
        <dbReference type="ARBA" id="ARBA00008779"/>
    </source>
</evidence>
<dbReference type="PROSITE" id="PS00523">
    <property type="entry name" value="SULFATASE_1"/>
    <property type="match status" value="1"/>
</dbReference>
<dbReference type="InterPro" id="IPR017850">
    <property type="entry name" value="Alkaline_phosphatase_core_sf"/>
</dbReference>
<evidence type="ECO:0000256" key="6">
    <source>
        <dbReference type="ARBA" id="ARBA00022837"/>
    </source>
</evidence>
<evidence type="ECO:0000259" key="7">
    <source>
        <dbReference type="Pfam" id="PF00884"/>
    </source>
</evidence>
<feature type="domain" description="Sulfatase N-terminal" evidence="7">
    <location>
        <begin position="104"/>
        <end position="438"/>
    </location>
</feature>
<gene>
    <name evidence="8" type="ORF">BjapCC829_17195</name>
</gene>
<reference evidence="8" key="1">
    <citation type="submission" date="2021-11" db="EMBL/GenBank/DDBJ databases">
        <title>Australian commercial rhizobial inoculants.</title>
        <authorList>
            <person name="Kohlmeier M.G."/>
            <person name="O'Hara G.W."/>
            <person name="Colombi E."/>
            <person name="Ramsay J.P."/>
            <person name="Terpolilli J."/>
        </authorList>
    </citation>
    <scope>NUCLEOTIDE SEQUENCE</scope>
    <source>
        <strain evidence="8">CC829</strain>
    </source>
</reference>
<dbReference type="Gene3D" id="3.40.720.10">
    <property type="entry name" value="Alkaline Phosphatase, subunit A"/>
    <property type="match status" value="1"/>
</dbReference>
<comment type="cofactor">
    <cofactor evidence="1">
        <name>Ca(2+)</name>
        <dbReference type="ChEBI" id="CHEBI:29108"/>
    </cofactor>
</comment>
<dbReference type="Gene3D" id="3.30.1120.10">
    <property type="match status" value="1"/>
</dbReference>
<evidence type="ECO:0000256" key="3">
    <source>
        <dbReference type="ARBA" id="ARBA00022723"/>
    </source>
</evidence>